<reference evidence="1 2" key="1">
    <citation type="submission" date="2019-06" db="EMBL/GenBank/DDBJ databases">
        <title>Spirosoma utsteinense sp. nov. isolated from Antarctic ice-free soils.</title>
        <authorList>
            <person name="Tahon G."/>
        </authorList>
    </citation>
    <scope>NUCLEOTIDE SEQUENCE [LARGE SCALE GENOMIC DNA]</scope>
    <source>
        <strain evidence="1 2">LMG 31447</strain>
    </source>
</reference>
<dbReference type="Proteomes" id="UP000700732">
    <property type="component" value="Unassembled WGS sequence"/>
</dbReference>
<evidence type="ECO:0000313" key="2">
    <source>
        <dbReference type="Proteomes" id="UP000700732"/>
    </source>
</evidence>
<gene>
    <name evidence="1" type="ORF">FH603_5318</name>
</gene>
<organism evidence="1 2">
    <name type="scientific">Spirosoma utsteinense</name>
    <dbReference type="NCBI Taxonomy" id="2585773"/>
    <lineage>
        <taxon>Bacteria</taxon>
        <taxon>Pseudomonadati</taxon>
        <taxon>Bacteroidota</taxon>
        <taxon>Cytophagia</taxon>
        <taxon>Cytophagales</taxon>
        <taxon>Cytophagaceae</taxon>
        <taxon>Spirosoma</taxon>
    </lineage>
</organism>
<keyword evidence="2" id="KW-1185">Reference proteome</keyword>
<sequence length="67" mass="7755">MNFASFYERTKELLKSGSYGKISLYLGNETTSQKVKAMLQAELPSKMEDCSVIYKNHEDFNLFLPRI</sequence>
<evidence type="ECO:0000313" key="1">
    <source>
        <dbReference type="EMBL" id="MBC3794786.1"/>
    </source>
</evidence>
<dbReference type="RefSeq" id="WP_186741637.1">
    <property type="nucleotide sequence ID" value="NZ_VFIA01000059.1"/>
</dbReference>
<protein>
    <submittedName>
        <fullName evidence="1">Uncharacterized protein</fullName>
    </submittedName>
</protein>
<comment type="caution">
    <text evidence="1">The sequence shown here is derived from an EMBL/GenBank/DDBJ whole genome shotgun (WGS) entry which is preliminary data.</text>
</comment>
<proteinExistence type="predicted"/>
<dbReference type="EMBL" id="VFIA01000059">
    <property type="protein sequence ID" value="MBC3794786.1"/>
    <property type="molecule type" value="Genomic_DNA"/>
</dbReference>
<accession>A0ABR6WFI7</accession>
<name>A0ABR6WFI7_9BACT</name>